<dbReference type="EMBL" id="CP036347">
    <property type="protein sequence ID" value="QDU05764.1"/>
    <property type="molecule type" value="Genomic_DNA"/>
</dbReference>
<evidence type="ECO:0000313" key="5">
    <source>
        <dbReference type="Proteomes" id="UP000320421"/>
    </source>
</evidence>
<evidence type="ECO:0000313" key="3">
    <source>
        <dbReference type="EMBL" id="QDT23734.1"/>
    </source>
</evidence>
<reference evidence="5 6" key="1">
    <citation type="submission" date="2019-02" db="EMBL/GenBank/DDBJ databases">
        <title>Deep-cultivation of Planctomycetes and their phenomic and genomic characterization uncovers novel biology.</title>
        <authorList>
            <person name="Wiegand S."/>
            <person name="Jogler M."/>
            <person name="Boedeker C."/>
            <person name="Pinto D."/>
            <person name="Vollmers J."/>
            <person name="Rivas-Marin E."/>
            <person name="Kohn T."/>
            <person name="Peeters S.H."/>
            <person name="Heuer A."/>
            <person name="Rast P."/>
            <person name="Oberbeckmann S."/>
            <person name="Bunk B."/>
            <person name="Jeske O."/>
            <person name="Meyerdierks A."/>
            <person name="Storesund J.E."/>
            <person name="Kallscheuer N."/>
            <person name="Luecker S."/>
            <person name="Lage O.M."/>
            <person name="Pohl T."/>
            <person name="Merkel B.J."/>
            <person name="Hornburger P."/>
            <person name="Mueller R.-W."/>
            <person name="Bruemmer F."/>
            <person name="Labrenz M."/>
            <person name="Spormann A.M."/>
            <person name="Op den Camp H."/>
            <person name="Overmann J."/>
            <person name="Amann R."/>
            <person name="Jetten M.S.M."/>
            <person name="Mascher T."/>
            <person name="Medema M.H."/>
            <person name="Devos D.P."/>
            <person name="Kaster A.-K."/>
            <person name="Ovreas L."/>
            <person name="Rohde M."/>
            <person name="Galperin M.Y."/>
            <person name="Jogler C."/>
        </authorList>
    </citation>
    <scope>NUCLEOTIDE SEQUENCE [LARGE SCALE GENOMIC DNA]</scope>
    <source>
        <strain evidence="3 5">HG66A1</strain>
        <strain evidence="4 6">V6</strain>
    </source>
</reference>
<dbReference type="Proteomes" id="UP000320421">
    <property type="component" value="Chromosome"/>
</dbReference>
<evidence type="ECO:0000256" key="2">
    <source>
        <dbReference type="ARBA" id="ARBA00024446"/>
    </source>
</evidence>
<dbReference type="InterPro" id="IPR004992">
    <property type="entry name" value="EutN_CcmL"/>
</dbReference>
<dbReference type="AlphaFoldDB" id="A0A517PWP1"/>
<dbReference type="CDD" id="cd01614">
    <property type="entry name" value="EutN_CcmL"/>
    <property type="match status" value="1"/>
</dbReference>
<evidence type="ECO:0000256" key="1">
    <source>
        <dbReference type="ARBA" id="ARBA00024322"/>
    </source>
</evidence>
<dbReference type="Gene3D" id="2.40.50.220">
    <property type="entry name" value="EutN/Ccml"/>
    <property type="match status" value="1"/>
</dbReference>
<sequence length="93" mass="10039">MKIAEVIGKVTLSRKHPSLDGARWIIGIPLKSDELNTNKKKKTEPFVIYDELGASPGSLIAVSEGAEAAAPFNPDTKPIDAYVSAILDQVEVY</sequence>
<proteinExistence type="predicted"/>
<keyword evidence="2" id="KW-1283">Bacterial microcompartment</keyword>
<evidence type="ECO:0000313" key="4">
    <source>
        <dbReference type="EMBL" id="QDU05764.1"/>
    </source>
</evidence>
<dbReference type="GO" id="GO:0031469">
    <property type="term" value="C:bacterial microcompartment"/>
    <property type="evidence" value="ECO:0007669"/>
    <property type="project" value="UniProtKB-SubCell"/>
</dbReference>
<comment type="subcellular location">
    <subcellularLocation>
        <location evidence="1">Bacterial microcompartment</location>
    </subcellularLocation>
</comment>
<organism evidence="3 5">
    <name type="scientific">Gimesia chilikensis</name>
    <dbReference type="NCBI Taxonomy" id="2605989"/>
    <lineage>
        <taxon>Bacteria</taxon>
        <taxon>Pseudomonadati</taxon>
        <taxon>Planctomycetota</taxon>
        <taxon>Planctomycetia</taxon>
        <taxon>Planctomycetales</taxon>
        <taxon>Planctomycetaceae</taxon>
        <taxon>Gimesia</taxon>
    </lineage>
</organism>
<dbReference type="PROSITE" id="PS51932">
    <property type="entry name" value="BMV"/>
    <property type="match status" value="1"/>
</dbReference>
<dbReference type="Pfam" id="PF03319">
    <property type="entry name" value="EutN_CcmL"/>
    <property type="match status" value="1"/>
</dbReference>
<accession>A0A5A8B2J9</accession>
<protein>
    <submittedName>
        <fullName evidence="3">Ethanolamine utilization protein EutN/carboxysome</fullName>
    </submittedName>
</protein>
<accession>A0A517PWP1</accession>
<keyword evidence="5" id="KW-1185">Reference proteome</keyword>
<dbReference type="PANTHER" id="PTHR36539:SF1">
    <property type="entry name" value="BACTERIAL MICROCOMPARTMENT SHELL VERTEX PROTEIN EUTN"/>
    <property type="match status" value="1"/>
</dbReference>
<dbReference type="EMBL" id="CP036266">
    <property type="protein sequence ID" value="QDT23734.1"/>
    <property type="molecule type" value="Genomic_DNA"/>
</dbReference>
<dbReference type="SUPFAM" id="SSF159133">
    <property type="entry name" value="EutN/CcmL-like"/>
    <property type="match status" value="1"/>
</dbReference>
<evidence type="ECO:0000313" key="6">
    <source>
        <dbReference type="Proteomes" id="UP000320722"/>
    </source>
</evidence>
<dbReference type="Proteomes" id="UP000320722">
    <property type="component" value="Chromosome"/>
</dbReference>
<dbReference type="InterPro" id="IPR036677">
    <property type="entry name" value="EutN_CcmL_sf"/>
</dbReference>
<dbReference type="RefSeq" id="WP_145044291.1">
    <property type="nucleotide sequence ID" value="NZ_CP036266.1"/>
</dbReference>
<name>A0A517PWP1_9PLAN</name>
<accession>A0A517WKJ6</accession>
<dbReference type="PANTHER" id="PTHR36539">
    <property type="entry name" value="ETHANOLAMINE UTILIZATION PROTEIN EUTN"/>
    <property type="match status" value="1"/>
</dbReference>
<gene>
    <name evidence="3" type="ORF">HG66A1_55580</name>
    <name evidence="4" type="ORF">V6x_55060</name>
</gene>
<dbReference type="OrthoDB" id="281843at2"/>